<dbReference type="Pfam" id="PF10263">
    <property type="entry name" value="SprT-like"/>
    <property type="match status" value="1"/>
</dbReference>
<feature type="compositionally biased region" description="Polar residues" evidence="1">
    <location>
        <begin position="104"/>
        <end position="116"/>
    </location>
</feature>
<dbReference type="AlphaFoldDB" id="A0A9Q8WMU8"/>
<evidence type="ECO:0000313" key="3">
    <source>
        <dbReference type="EMBL" id="UQC88445.1"/>
    </source>
</evidence>
<evidence type="ECO:0000313" key="4">
    <source>
        <dbReference type="Proteomes" id="UP000830671"/>
    </source>
</evidence>
<gene>
    <name evidence="3" type="ORF">CLUP02_13969</name>
</gene>
<dbReference type="KEGG" id="clup:CLUP02_13969"/>
<protein>
    <recommendedName>
        <fullName evidence="2">SprT-like domain-containing protein</fullName>
    </recommendedName>
</protein>
<reference evidence="3" key="1">
    <citation type="journal article" date="2021" name="Mol. Plant Microbe Interact.">
        <title>Complete Genome Sequence of the Plant-Pathogenic Fungus Colletotrichum lupini.</title>
        <authorList>
            <person name="Baroncelli R."/>
            <person name="Pensec F."/>
            <person name="Da Lio D."/>
            <person name="Boufleur T."/>
            <person name="Vicente I."/>
            <person name="Sarrocco S."/>
            <person name="Picot A."/>
            <person name="Baraldi E."/>
            <person name="Sukno S."/>
            <person name="Thon M."/>
            <person name="Le Floch G."/>
        </authorList>
    </citation>
    <scope>NUCLEOTIDE SEQUENCE</scope>
    <source>
        <strain evidence="3">IMI 504893</strain>
    </source>
</reference>
<keyword evidence="4" id="KW-1185">Reference proteome</keyword>
<feature type="domain" description="SprT-like" evidence="2">
    <location>
        <begin position="185"/>
        <end position="297"/>
    </location>
</feature>
<name>A0A9Q8WMU8_9PEZI</name>
<evidence type="ECO:0000256" key="1">
    <source>
        <dbReference type="SAM" id="MobiDB-lite"/>
    </source>
</evidence>
<dbReference type="RefSeq" id="XP_049150050.1">
    <property type="nucleotide sequence ID" value="XM_049292904.1"/>
</dbReference>
<sequence>MAFWVVGGEARPLSQGEGHVLNSDLYVVGGKRRIGHAHERDIYDGNSEYAHDDMPFQKRARVSHFTSDSDPVCPPRGSIPVQNLSFLVIREQTSPTPEPAEADVTSSQMERTASGLSISSDTDIYSAASEDDLRLLDDDVAARLVENRLQLGRRRTKDSQHERILRSLIRPRSRHAEFSIDNDALESIFSAANEIFFHNSLSQRVTWDWSHASSAQYKDHIIGTTALRRSKMGGFETLIVLSNPILKDKQYNRRLLISTFLHELIHSYLFIKCGVKARQCGGHTAGFRRIAELIDLWAGPDNLHLRNMEADLDHFREDEDHVPEGDVHPMGRPCRHNFPAFQEHLNPRHHTYHDNQTCERSRYRSQERWEYHINDHREYFPVSRESSPTSTTITTTEEDYDEVEPLEEGEIRETRGRLFFPGNYVSSRQSSAHERNFYDSYDGQWARIDDRGGIVVLGYDNAPQQAIPSYTHPSAVGTGWREERKIVHPPTMLQLDMAESKRARFLPQQCQHHSRKPHKDDHLPQPRSYNINDVAITLSESMLGPIPWSASEKSLKNTVARVLVDKGTETSPKVTSASTVFSIMKAIDDLCFLGLLFPTPQINHVSHPVLLEVGQTRGRVGWTQPLRASRPGGPSIVIRLSTVRHRDDGTTTTTTTTGTGKPLPLREIVQVAVHEMVHAYLLLLSCRRDKCDVDFDIMHRDSDGGGHGLAFVAVLKAVLGQIQSWAPELRDFGLTDESIHPYEDFGLELWKRGDRISSRSKGQRVWWLAAKPM</sequence>
<proteinExistence type="predicted"/>
<dbReference type="EMBL" id="CP019479">
    <property type="protein sequence ID" value="UQC88445.1"/>
    <property type="molecule type" value="Genomic_DNA"/>
</dbReference>
<accession>A0A9Q8WMU8</accession>
<evidence type="ECO:0000259" key="2">
    <source>
        <dbReference type="Pfam" id="PF10263"/>
    </source>
</evidence>
<dbReference type="InterPro" id="IPR006640">
    <property type="entry name" value="SprT-like_domain"/>
</dbReference>
<dbReference type="Proteomes" id="UP000830671">
    <property type="component" value="Chromosome 7"/>
</dbReference>
<dbReference type="GeneID" id="73347914"/>
<feature type="region of interest" description="Disordered" evidence="1">
    <location>
        <begin position="94"/>
        <end position="116"/>
    </location>
</feature>
<organism evidence="3 4">
    <name type="scientific">Colletotrichum lupini</name>
    <dbReference type="NCBI Taxonomy" id="145971"/>
    <lineage>
        <taxon>Eukaryota</taxon>
        <taxon>Fungi</taxon>
        <taxon>Dikarya</taxon>
        <taxon>Ascomycota</taxon>
        <taxon>Pezizomycotina</taxon>
        <taxon>Sordariomycetes</taxon>
        <taxon>Hypocreomycetidae</taxon>
        <taxon>Glomerellales</taxon>
        <taxon>Glomerellaceae</taxon>
        <taxon>Colletotrichum</taxon>
        <taxon>Colletotrichum acutatum species complex</taxon>
    </lineage>
</organism>
<dbReference type="GO" id="GO:0006950">
    <property type="term" value="P:response to stress"/>
    <property type="evidence" value="ECO:0007669"/>
    <property type="project" value="UniProtKB-ARBA"/>
</dbReference>